<keyword evidence="3" id="KW-1185">Reference proteome</keyword>
<gene>
    <name evidence="2" type="ORF">CLV45_3955</name>
</gene>
<organism evidence="2 3">
    <name type="scientific">Hymenobacter chitinivorans DSM 11115</name>
    <dbReference type="NCBI Taxonomy" id="1121954"/>
    <lineage>
        <taxon>Bacteria</taxon>
        <taxon>Pseudomonadati</taxon>
        <taxon>Bacteroidota</taxon>
        <taxon>Cytophagia</taxon>
        <taxon>Cytophagales</taxon>
        <taxon>Hymenobacteraceae</taxon>
        <taxon>Hymenobacter</taxon>
    </lineage>
</organism>
<feature type="chain" id="PRO_5014631081" evidence="1">
    <location>
        <begin position="23"/>
        <end position="171"/>
    </location>
</feature>
<feature type="signal peptide" evidence="1">
    <location>
        <begin position="1"/>
        <end position="22"/>
    </location>
</feature>
<evidence type="ECO:0000313" key="2">
    <source>
        <dbReference type="EMBL" id="PJJ53295.1"/>
    </source>
</evidence>
<sequence>MKTTVIALAFLGALAAATPSLAQTSVADQQALMRDLDRLMRNPQKPKQELHLALKGCHAEQIIRDRDADVEMAKPLAVSYGGSNSGWSMSMDKGFFELKMAFEWADVTSMTYALEKDEDEDEPRHYQIKITKRKKTSNVSFEIPLYTTNEATVKDVMRRLEKVRQSCGSRN</sequence>
<evidence type="ECO:0000313" key="3">
    <source>
        <dbReference type="Proteomes" id="UP000228535"/>
    </source>
</evidence>
<reference evidence="2 3" key="1">
    <citation type="submission" date="2017-11" db="EMBL/GenBank/DDBJ databases">
        <title>Genomic Encyclopedia of Archaeal and Bacterial Type Strains, Phase II (KMG-II): From Individual Species to Whole Genera.</title>
        <authorList>
            <person name="Goeker M."/>
        </authorList>
    </citation>
    <scope>NUCLEOTIDE SEQUENCE [LARGE SCALE GENOMIC DNA]</scope>
    <source>
        <strain evidence="2 3">DSM 11115</strain>
    </source>
</reference>
<name>A0A2M9B5S6_9BACT</name>
<dbReference type="EMBL" id="PGFA01000003">
    <property type="protein sequence ID" value="PJJ53295.1"/>
    <property type="molecule type" value="Genomic_DNA"/>
</dbReference>
<comment type="caution">
    <text evidence="2">The sequence shown here is derived from an EMBL/GenBank/DDBJ whole genome shotgun (WGS) entry which is preliminary data.</text>
</comment>
<dbReference type="OrthoDB" id="883131at2"/>
<evidence type="ECO:0000256" key="1">
    <source>
        <dbReference type="SAM" id="SignalP"/>
    </source>
</evidence>
<accession>A0A2M9B5S6</accession>
<dbReference type="Proteomes" id="UP000228535">
    <property type="component" value="Unassembled WGS sequence"/>
</dbReference>
<keyword evidence="1" id="KW-0732">Signal</keyword>
<protein>
    <submittedName>
        <fullName evidence="2">Uncharacterized protein</fullName>
    </submittedName>
</protein>
<proteinExistence type="predicted"/>
<dbReference type="AlphaFoldDB" id="A0A2M9B5S6"/>
<dbReference type="RefSeq" id="WP_100338184.1">
    <property type="nucleotide sequence ID" value="NZ_PGFA01000003.1"/>
</dbReference>